<keyword evidence="2" id="KW-1185">Reference proteome</keyword>
<reference evidence="1" key="1">
    <citation type="submission" date="2021-06" db="EMBL/GenBank/DDBJ databases">
        <title>Comparative genomics, transcriptomics and evolutionary studies reveal genomic signatures of adaptation to plant cell wall in hemibiotrophic fungi.</title>
        <authorList>
            <consortium name="DOE Joint Genome Institute"/>
            <person name="Baroncelli R."/>
            <person name="Diaz J.F."/>
            <person name="Benocci T."/>
            <person name="Peng M."/>
            <person name="Battaglia E."/>
            <person name="Haridas S."/>
            <person name="Andreopoulos W."/>
            <person name="Labutti K."/>
            <person name="Pangilinan J."/>
            <person name="Floch G.L."/>
            <person name="Makela M.R."/>
            <person name="Henrissat B."/>
            <person name="Grigoriev I.V."/>
            <person name="Crouch J.A."/>
            <person name="De Vries R.P."/>
            <person name="Sukno S.A."/>
            <person name="Thon M.R."/>
        </authorList>
    </citation>
    <scope>NUCLEOTIDE SEQUENCE</scope>
    <source>
        <strain evidence="1">MAFF235873</strain>
    </source>
</reference>
<evidence type="ECO:0000313" key="1">
    <source>
        <dbReference type="EMBL" id="KAK2021044.1"/>
    </source>
</evidence>
<dbReference type="AlphaFoldDB" id="A0AAD9LTW5"/>
<evidence type="ECO:0000313" key="2">
    <source>
        <dbReference type="Proteomes" id="UP001232148"/>
    </source>
</evidence>
<sequence length="153" mass="17277">MNECLVCLEDTCNSSLSHLDGHVISSSHVGRWEPPVLDPDNGMYHHADIPPWQESSQMMREVRMRLHKMDSLVDGKTAGWCRRRNPSLHAAKRITNSSTPLQSKRKSTRAIRYLIVNHPEAPPLIDTLLYKLCAGLCGPDNVSSRHQESMHVS</sequence>
<accession>A0AAD9LTW5</accession>
<comment type="caution">
    <text evidence="1">The sequence shown here is derived from an EMBL/GenBank/DDBJ whole genome shotgun (WGS) entry which is preliminary data.</text>
</comment>
<protein>
    <submittedName>
        <fullName evidence="1">Uncharacterized protein</fullName>
    </submittedName>
</protein>
<name>A0AAD9LTW5_9PEZI</name>
<gene>
    <name evidence="1" type="ORF">LX32DRAFT_646785</name>
</gene>
<organism evidence="1 2">
    <name type="scientific">Colletotrichum zoysiae</name>
    <dbReference type="NCBI Taxonomy" id="1216348"/>
    <lineage>
        <taxon>Eukaryota</taxon>
        <taxon>Fungi</taxon>
        <taxon>Dikarya</taxon>
        <taxon>Ascomycota</taxon>
        <taxon>Pezizomycotina</taxon>
        <taxon>Sordariomycetes</taxon>
        <taxon>Hypocreomycetidae</taxon>
        <taxon>Glomerellales</taxon>
        <taxon>Glomerellaceae</taxon>
        <taxon>Colletotrichum</taxon>
        <taxon>Colletotrichum graminicola species complex</taxon>
    </lineage>
</organism>
<proteinExistence type="predicted"/>
<dbReference type="EMBL" id="MU843142">
    <property type="protein sequence ID" value="KAK2021044.1"/>
    <property type="molecule type" value="Genomic_DNA"/>
</dbReference>
<dbReference type="Proteomes" id="UP001232148">
    <property type="component" value="Unassembled WGS sequence"/>
</dbReference>